<sequence length="223" mass="24654">MVHRSVPTSNLHNLKKVGGRCCEWVARRQHDKLSDIFGEKGSAYLNKNCKVCSDHFLLSDYSSANLESQGLKKFAVPSLMLELPYVKRTKQRHEQAAKACKKIPRKQPPSPDHCTGSSSRVLREIRIFGQTLRRTRPCLPAAGPQDRRPGKFKSKCTKVAITTSHSITGTVLMQLHTGVAVQAGQQKSAGEVPKTRRQGGRRHLGRSGLEKGGGRPRSRPGKS</sequence>
<protein>
    <submittedName>
        <fullName evidence="1">Uncharacterized protein</fullName>
    </submittedName>
</protein>
<gene>
    <name evidence="1" type="ORF">HPB47_010379</name>
</gene>
<reference evidence="1 2" key="1">
    <citation type="journal article" date="2020" name="Cell">
        <title>Large-Scale Comparative Analyses of Tick Genomes Elucidate Their Genetic Diversity and Vector Capacities.</title>
        <authorList>
            <consortium name="Tick Genome and Microbiome Consortium (TIGMIC)"/>
            <person name="Jia N."/>
            <person name="Wang J."/>
            <person name="Shi W."/>
            <person name="Du L."/>
            <person name="Sun Y."/>
            <person name="Zhan W."/>
            <person name="Jiang J.F."/>
            <person name="Wang Q."/>
            <person name="Zhang B."/>
            <person name="Ji P."/>
            <person name="Bell-Sakyi L."/>
            <person name="Cui X.M."/>
            <person name="Yuan T.T."/>
            <person name="Jiang B.G."/>
            <person name="Yang W.F."/>
            <person name="Lam T.T."/>
            <person name="Chang Q.C."/>
            <person name="Ding S.J."/>
            <person name="Wang X.J."/>
            <person name="Zhu J.G."/>
            <person name="Ruan X.D."/>
            <person name="Zhao L."/>
            <person name="Wei J.T."/>
            <person name="Ye R.Z."/>
            <person name="Que T.C."/>
            <person name="Du C.H."/>
            <person name="Zhou Y.H."/>
            <person name="Cheng J.X."/>
            <person name="Dai P.F."/>
            <person name="Guo W.B."/>
            <person name="Han X.H."/>
            <person name="Huang E.J."/>
            <person name="Li L.F."/>
            <person name="Wei W."/>
            <person name="Gao Y.C."/>
            <person name="Liu J.Z."/>
            <person name="Shao H.Z."/>
            <person name="Wang X."/>
            <person name="Wang C.C."/>
            <person name="Yang T.C."/>
            <person name="Huo Q.B."/>
            <person name="Li W."/>
            <person name="Chen H.Y."/>
            <person name="Chen S.E."/>
            <person name="Zhou L.G."/>
            <person name="Ni X.B."/>
            <person name="Tian J.H."/>
            <person name="Sheng Y."/>
            <person name="Liu T."/>
            <person name="Pan Y.S."/>
            <person name="Xia L.Y."/>
            <person name="Li J."/>
            <person name="Zhao F."/>
            <person name="Cao W.C."/>
        </authorList>
    </citation>
    <scope>NUCLEOTIDE SEQUENCE [LARGE SCALE GENOMIC DNA]</scope>
    <source>
        <strain evidence="1">Iper-2018</strain>
    </source>
</reference>
<comment type="caution">
    <text evidence="1">The sequence shown here is derived from an EMBL/GenBank/DDBJ whole genome shotgun (WGS) entry which is preliminary data.</text>
</comment>
<name>A0AC60NZI4_IXOPE</name>
<dbReference type="EMBL" id="JABSTQ010011343">
    <property type="protein sequence ID" value="KAG0412488.1"/>
    <property type="molecule type" value="Genomic_DNA"/>
</dbReference>
<organism evidence="1 2">
    <name type="scientific">Ixodes persulcatus</name>
    <name type="common">Taiga tick</name>
    <dbReference type="NCBI Taxonomy" id="34615"/>
    <lineage>
        <taxon>Eukaryota</taxon>
        <taxon>Metazoa</taxon>
        <taxon>Ecdysozoa</taxon>
        <taxon>Arthropoda</taxon>
        <taxon>Chelicerata</taxon>
        <taxon>Arachnida</taxon>
        <taxon>Acari</taxon>
        <taxon>Parasitiformes</taxon>
        <taxon>Ixodida</taxon>
        <taxon>Ixodoidea</taxon>
        <taxon>Ixodidae</taxon>
        <taxon>Ixodinae</taxon>
        <taxon>Ixodes</taxon>
    </lineage>
</organism>
<evidence type="ECO:0000313" key="2">
    <source>
        <dbReference type="Proteomes" id="UP000805193"/>
    </source>
</evidence>
<evidence type="ECO:0000313" key="1">
    <source>
        <dbReference type="EMBL" id="KAG0412488.1"/>
    </source>
</evidence>
<dbReference type="Proteomes" id="UP000805193">
    <property type="component" value="Unassembled WGS sequence"/>
</dbReference>
<proteinExistence type="predicted"/>
<accession>A0AC60NZI4</accession>
<keyword evidence="2" id="KW-1185">Reference proteome</keyword>